<dbReference type="PANTHER" id="PTHR12151:SF25">
    <property type="entry name" value="LINALOOL DEHYDRATASE_ISOMERASE DOMAIN-CONTAINING PROTEIN"/>
    <property type="match status" value="1"/>
</dbReference>
<evidence type="ECO:0000313" key="6">
    <source>
        <dbReference type="Proteomes" id="UP001245285"/>
    </source>
</evidence>
<accession>A0ABU3CNT6</accession>
<proteinExistence type="inferred from homology"/>
<dbReference type="Pfam" id="PF02630">
    <property type="entry name" value="SCO1-SenC"/>
    <property type="match status" value="1"/>
</dbReference>
<dbReference type="EMBL" id="JAVRHO010000023">
    <property type="protein sequence ID" value="MDT0647907.1"/>
    <property type="molecule type" value="Genomic_DNA"/>
</dbReference>
<dbReference type="Gene3D" id="3.40.30.10">
    <property type="entry name" value="Glutaredoxin"/>
    <property type="match status" value="1"/>
</dbReference>
<evidence type="ECO:0000256" key="2">
    <source>
        <dbReference type="ARBA" id="ARBA00023008"/>
    </source>
</evidence>
<evidence type="ECO:0000313" key="5">
    <source>
        <dbReference type="EMBL" id="MDT0647907.1"/>
    </source>
</evidence>
<sequence length="243" mass="27504">MKNYSYIGISLVVLIFGIIFVPKIIDRVSDKETVSSDRLSKKVDGSEKKSGEELSFIFINGKKRKAPEFELINQNGDTISNEDYRGKVYVAEFFFTTCPTICPVMNKNLIEVQQEFGENEFGIASFTIDPDHDNPQVLKAYAENYEITDPDWHFLTGDKEKIYNLANGGFNIYAGVDEAVPGGFAHSGLFALVDQEGYIRSRIDKFGNPLIYYRGSVERNKSITEGEEKPQIEILIEDIKKLL</sequence>
<dbReference type="SUPFAM" id="SSF52833">
    <property type="entry name" value="Thioredoxin-like"/>
    <property type="match status" value="1"/>
</dbReference>
<gene>
    <name evidence="5" type="ORF">RM545_14500</name>
</gene>
<dbReference type="PROSITE" id="PS51352">
    <property type="entry name" value="THIOREDOXIN_2"/>
    <property type="match status" value="1"/>
</dbReference>
<comment type="similarity">
    <text evidence="1">Belongs to the SCO1/2 family.</text>
</comment>
<organism evidence="5 6">
    <name type="scientific">Autumnicola lenta</name>
    <dbReference type="NCBI Taxonomy" id="3075593"/>
    <lineage>
        <taxon>Bacteria</taxon>
        <taxon>Pseudomonadati</taxon>
        <taxon>Bacteroidota</taxon>
        <taxon>Flavobacteriia</taxon>
        <taxon>Flavobacteriales</taxon>
        <taxon>Flavobacteriaceae</taxon>
        <taxon>Autumnicola</taxon>
    </lineage>
</organism>
<dbReference type="Proteomes" id="UP001245285">
    <property type="component" value="Unassembled WGS sequence"/>
</dbReference>
<protein>
    <submittedName>
        <fullName evidence="5">SCO family protein</fullName>
    </submittedName>
</protein>
<keyword evidence="2" id="KW-0186">Copper</keyword>
<dbReference type="PANTHER" id="PTHR12151">
    <property type="entry name" value="ELECTRON TRANSPORT PROTIN SCO1/SENC FAMILY MEMBER"/>
    <property type="match status" value="1"/>
</dbReference>
<dbReference type="InterPro" id="IPR003782">
    <property type="entry name" value="SCO1/SenC"/>
</dbReference>
<evidence type="ECO:0000256" key="3">
    <source>
        <dbReference type="SAM" id="Phobius"/>
    </source>
</evidence>
<dbReference type="InterPro" id="IPR036249">
    <property type="entry name" value="Thioredoxin-like_sf"/>
</dbReference>
<keyword evidence="3" id="KW-0472">Membrane</keyword>
<evidence type="ECO:0000259" key="4">
    <source>
        <dbReference type="PROSITE" id="PS51352"/>
    </source>
</evidence>
<keyword evidence="3" id="KW-1133">Transmembrane helix</keyword>
<evidence type="ECO:0000256" key="1">
    <source>
        <dbReference type="ARBA" id="ARBA00010996"/>
    </source>
</evidence>
<dbReference type="CDD" id="cd02968">
    <property type="entry name" value="SCO"/>
    <property type="match status" value="1"/>
</dbReference>
<comment type="caution">
    <text evidence="5">The sequence shown here is derived from an EMBL/GenBank/DDBJ whole genome shotgun (WGS) entry which is preliminary data.</text>
</comment>
<feature type="domain" description="Thioredoxin" evidence="4">
    <location>
        <begin position="60"/>
        <end position="198"/>
    </location>
</feature>
<dbReference type="RefSeq" id="WP_311496007.1">
    <property type="nucleotide sequence ID" value="NZ_JAVRHO010000023.1"/>
</dbReference>
<reference evidence="5 6" key="1">
    <citation type="submission" date="2023-09" db="EMBL/GenBank/DDBJ databases">
        <authorList>
            <person name="Rey-Velasco X."/>
        </authorList>
    </citation>
    <scope>NUCLEOTIDE SEQUENCE [LARGE SCALE GENOMIC DNA]</scope>
    <source>
        <strain evidence="5 6">F260</strain>
    </source>
</reference>
<name>A0ABU3CNT6_9FLAO</name>
<keyword evidence="6" id="KW-1185">Reference proteome</keyword>
<keyword evidence="3" id="KW-0812">Transmembrane</keyword>
<dbReference type="InterPro" id="IPR013766">
    <property type="entry name" value="Thioredoxin_domain"/>
</dbReference>
<feature type="transmembrane region" description="Helical" evidence="3">
    <location>
        <begin position="6"/>
        <end position="25"/>
    </location>
</feature>